<gene>
    <name evidence="2" type="ORF">GUJ93_ZPchr0008g12342</name>
</gene>
<keyword evidence="3" id="KW-1185">Reference proteome</keyword>
<sequence>MATKSDRSIQNTTQTQRKQRKMGQEQAALDLLSGQREIWSMQGARRWQMTASCPPTPATLCIAA</sequence>
<evidence type="ECO:0000313" key="3">
    <source>
        <dbReference type="Proteomes" id="UP000729402"/>
    </source>
</evidence>
<organism evidence="2 3">
    <name type="scientific">Zizania palustris</name>
    <name type="common">Northern wild rice</name>
    <dbReference type="NCBI Taxonomy" id="103762"/>
    <lineage>
        <taxon>Eukaryota</taxon>
        <taxon>Viridiplantae</taxon>
        <taxon>Streptophyta</taxon>
        <taxon>Embryophyta</taxon>
        <taxon>Tracheophyta</taxon>
        <taxon>Spermatophyta</taxon>
        <taxon>Magnoliopsida</taxon>
        <taxon>Liliopsida</taxon>
        <taxon>Poales</taxon>
        <taxon>Poaceae</taxon>
        <taxon>BOP clade</taxon>
        <taxon>Oryzoideae</taxon>
        <taxon>Oryzeae</taxon>
        <taxon>Zizaniinae</taxon>
        <taxon>Zizania</taxon>
    </lineage>
</organism>
<name>A0A8J5RHD0_ZIZPA</name>
<reference evidence="2" key="2">
    <citation type="submission" date="2021-02" db="EMBL/GenBank/DDBJ databases">
        <authorList>
            <person name="Kimball J.A."/>
            <person name="Haas M.W."/>
            <person name="Macchietto M."/>
            <person name="Kono T."/>
            <person name="Duquette J."/>
            <person name="Shao M."/>
        </authorList>
    </citation>
    <scope>NUCLEOTIDE SEQUENCE</scope>
    <source>
        <tissue evidence="2">Fresh leaf tissue</tissue>
    </source>
</reference>
<dbReference type="EMBL" id="JAAALK010000290">
    <property type="protein sequence ID" value="KAG8045809.1"/>
    <property type="molecule type" value="Genomic_DNA"/>
</dbReference>
<proteinExistence type="predicted"/>
<evidence type="ECO:0000313" key="2">
    <source>
        <dbReference type="EMBL" id="KAG8045809.1"/>
    </source>
</evidence>
<evidence type="ECO:0000256" key="1">
    <source>
        <dbReference type="SAM" id="MobiDB-lite"/>
    </source>
</evidence>
<protein>
    <submittedName>
        <fullName evidence="2">Uncharacterized protein</fullName>
    </submittedName>
</protein>
<feature type="region of interest" description="Disordered" evidence="1">
    <location>
        <begin position="1"/>
        <end position="27"/>
    </location>
</feature>
<reference evidence="2" key="1">
    <citation type="journal article" date="2021" name="bioRxiv">
        <title>Whole Genome Assembly and Annotation of Northern Wild Rice, Zizania palustris L., Supports a Whole Genome Duplication in the Zizania Genus.</title>
        <authorList>
            <person name="Haas M."/>
            <person name="Kono T."/>
            <person name="Macchietto M."/>
            <person name="Millas R."/>
            <person name="McGilp L."/>
            <person name="Shao M."/>
            <person name="Duquette J."/>
            <person name="Hirsch C.N."/>
            <person name="Kimball J."/>
        </authorList>
    </citation>
    <scope>NUCLEOTIDE SEQUENCE</scope>
    <source>
        <tissue evidence="2">Fresh leaf tissue</tissue>
    </source>
</reference>
<dbReference type="Proteomes" id="UP000729402">
    <property type="component" value="Unassembled WGS sequence"/>
</dbReference>
<accession>A0A8J5RHD0</accession>
<dbReference type="AlphaFoldDB" id="A0A8J5RHD0"/>
<comment type="caution">
    <text evidence="2">The sequence shown here is derived from an EMBL/GenBank/DDBJ whole genome shotgun (WGS) entry which is preliminary data.</text>
</comment>